<organism evidence="6 7">
    <name type="scientific">Aphanomyces stellatus</name>
    <dbReference type="NCBI Taxonomy" id="120398"/>
    <lineage>
        <taxon>Eukaryota</taxon>
        <taxon>Sar</taxon>
        <taxon>Stramenopiles</taxon>
        <taxon>Oomycota</taxon>
        <taxon>Saprolegniomycetes</taxon>
        <taxon>Saprolegniales</taxon>
        <taxon>Verrucalvaceae</taxon>
        <taxon>Aphanomyces</taxon>
    </lineage>
</organism>
<dbReference type="PANTHER" id="PTHR12652:SF25">
    <property type="entry name" value="MICROBODY (PEROXISOME) PROLIFERATION PROTEIN PEROXIN 11C (EUROFUNG)"/>
    <property type="match status" value="1"/>
</dbReference>
<dbReference type="EMBL" id="VJMH01007533">
    <property type="protein sequence ID" value="KAF0682451.1"/>
    <property type="molecule type" value="Genomic_DNA"/>
</dbReference>
<dbReference type="GO" id="GO:0016559">
    <property type="term" value="P:peroxisome fission"/>
    <property type="evidence" value="ECO:0007669"/>
    <property type="project" value="InterPro"/>
</dbReference>
<dbReference type="Proteomes" id="UP000332933">
    <property type="component" value="Unassembled WGS sequence"/>
</dbReference>
<proteinExistence type="predicted"/>
<evidence type="ECO:0000313" key="6">
    <source>
        <dbReference type="EMBL" id="VFU02027.1"/>
    </source>
</evidence>
<dbReference type="InterPro" id="IPR008733">
    <property type="entry name" value="PEX11"/>
</dbReference>
<dbReference type="OrthoDB" id="10005898at2759"/>
<accession>A0A485LUE2</accession>
<evidence type="ECO:0000313" key="5">
    <source>
        <dbReference type="EMBL" id="KAF0682451.1"/>
    </source>
</evidence>
<evidence type="ECO:0000256" key="3">
    <source>
        <dbReference type="ARBA" id="ARBA00023140"/>
    </source>
</evidence>
<evidence type="ECO:0000256" key="1">
    <source>
        <dbReference type="ARBA" id="ARBA00022593"/>
    </source>
</evidence>
<keyword evidence="2" id="KW-0472">Membrane</keyword>
<dbReference type="EMBL" id="CAADRA010007559">
    <property type="protein sequence ID" value="VFU02027.1"/>
    <property type="molecule type" value="Genomic_DNA"/>
</dbReference>
<protein>
    <submittedName>
        <fullName evidence="6">Aste57867_25403 protein</fullName>
    </submittedName>
</protein>
<dbReference type="Pfam" id="PF05648">
    <property type="entry name" value="PEX11"/>
    <property type="match status" value="1"/>
</dbReference>
<dbReference type="AlphaFoldDB" id="A0A485LUE2"/>
<dbReference type="GO" id="GO:0005778">
    <property type="term" value="C:peroxisomal membrane"/>
    <property type="evidence" value="ECO:0007669"/>
    <property type="project" value="UniProtKB-SubCell"/>
</dbReference>
<name>A0A485LUE2_9STRA</name>
<reference evidence="5" key="2">
    <citation type="submission" date="2019-06" db="EMBL/GenBank/DDBJ databases">
        <title>Genomics analysis of Aphanomyces spp. identifies a new class of oomycete effector associated with host adaptation.</title>
        <authorList>
            <person name="Gaulin E."/>
        </authorList>
    </citation>
    <scope>NUCLEOTIDE SEQUENCE</scope>
    <source>
        <strain evidence="5">CBS 578.67</strain>
    </source>
</reference>
<keyword evidence="3" id="KW-0576">Peroxisome</keyword>
<evidence type="ECO:0000256" key="2">
    <source>
        <dbReference type="ARBA" id="ARBA00023136"/>
    </source>
</evidence>
<reference evidence="6 7" key="1">
    <citation type="submission" date="2019-03" db="EMBL/GenBank/DDBJ databases">
        <authorList>
            <person name="Gaulin E."/>
            <person name="Dumas B."/>
        </authorList>
    </citation>
    <scope>NUCLEOTIDE SEQUENCE [LARGE SCALE GENOMIC DNA]</scope>
    <source>
        <strain evidence="6">CBS 568.67</strain>
    </source>
</reference>
<dbReference type="PANTHER" id="PTHR12652">
    <property type="entry name" value="PEROXISOMAL BIOGENESIS FACTOR 11"/>
    <property type="match status" value="1"/>
</dbReference>
<evidence type="ECO:0000313" key="7">
    <source>
        <dbReference type="Proteomes" id="UP000332933"/>
    </source>
</evidence>
<keyword evidence="1" id="KW-0962">Peroxisome biogenesis</keyword>
<sequence length="238" mass="26782">MSKAPDAIDKIVAYAGSTSKADKITKSIGYGFAFLARVIELYAKKPTRHSQGLSAVAGQIAYARYVTRFTGVFECLEALKNGSWVSAGDDEHLKKIVTLQVYSMLLYYPLEHASFVGFVAPKWIPMDAGKLSRQSCMAWGAYVALDMYAIHKRLEMLNEQERQLSGKQVEGLSDDEHAARHAAIDNKRWNLHVNQLRNMLFLPLCIHWSTEQGIMPEVVTQFLAFSEAVIGTWHTWPQ</sequence>
<gene>
    <name evidence="6" type="primary">Aste57867_25403</name>
    <name evidence="5" type="ORF">As57867_025324</name>
    <name evidence="6" type="ORF">ASTE57867_25403</name>
</gene>
<evidence type="ECO:0000256" key="4">
    <source>
        <dbReference type="ARBA" id="ARBA00046271"/>
    </source>
</evidence>
<comment type="subcellular location">
    <subcellularLocation>
        <location evidence="4">Peroxisome membrane</location>
    </subcellularLocation>
</comment>
<keyword evidence="7" id="KW-1185">Reference proteome</keyword>